<evidence type="ECO:0000256" key="1">
    <source>
        <dbReference type="ARBA" id="ARBA00004651"/>
    </source>
</evidence>
<dbReference type="EMBL" id="VICE01000135">
    <property type="protein sequence ID" value="TQD40873.1"/>
    <property type="molecule type" value="Genomic_DNA"/>
</dbReference>
<feature type="transmembrane region" description="Helical" evidence="6">
    <location>
        <begin position="256"/>
        <end position="280"/>
    </location>
</feature>
<keyword evidence="5 6" id="KW-0472">Membrane</keyword>
<evidence type="ECO:0000256" key="2">
    <source>
        <dbReference type="ARBA" id="ARBA00022475"/>
    </source>
</evidence>
<dbReference type="GO" id="GO:0005886">
    <property type="term" value="C:plasma membrane"/>
    <property type="evidence" value="ECO:0007669"/>
    <property type="project" value="UniProtKB-SubCell"/>
</dbReference>
<feature type="transmembrane region" description="Helical" evidence="6">
    <location>
        <begin position="422"/>
        <end position="441"/>
    </location>
</feature>
<dbReference type="PANTHER" id="PTHR43652">
    <property type="entry name" value="BASIC AMINO ACID ANTIPORTER YFCC-RELATED"/>
    <property type="match status" value="1"/>
</dbReference>
<keyword evidence="4 6" id="KW-1133">Transmembrane helix</keyword>
<dbReference type="OrthoDB" id="255482at2"/>
<evidence type="ECO:0000313" key="7">
    <source>
        <dbReference type="EMBL" id="TQD40873.1"/>
    </source>
</evidence>
<dbReference type="Pfam" id="PF03606">
    <property type="entry name" value="DcuC"/>
    <property type="match status" value="1"/>
</dbReference>
<feature type="transmembrane region" description="Helical" evidence="6">
    <location>
        <begin position="208"/>
        <end position="227"/>
    </location>
</feature>
<dbReference type="AlphaFoldDB" id="A0A507ZWL3"/>
<dbReference type="InterPro" id="IPR018385">
    <property type="entry name" value="C4_dicarb_anaerob_car-like"/>
</dbReference>
<evidence type="ECO:0000256" key="4">
    <source>
        <dbReference type="ARBA" id="ARBA00022989"/>
    </source>
</evidence>
<reference evidence="7 8" key="1">
    <citation type="submission" date="2019-06" db="EMBL/GenBank/DDBJ databases">
        <title>Lysobacter alkalisoli sp. nov. isolated from saline soil.</title>
        <authorList>
            <person name="Sun J.-Q."/>
            <person name="Xu L."/>
        </authorList>
    </citation>
    <scope>NUCLEOTIDE SEQUENCE [LARGE SCALE GENOMIC DNA]</scope>
    <source>
        <strain evidence="7 8">JCM 31130</strain>
    </source>
</reference>
<dbReference type="PANTHER" id="PTHR43652:SF2">
    <property type="entry name" value="BASIC AMINO ACID ANTIPORTER YFCC-RELATED"/>
    <property type="match status" value="1"/>
</dbReference>
<dbReference type="Proteomes" id="UP000318212">
    <property type="component" value="Unassembled WGS sequence"/>
</dbReference>
<proteinExistence type="predicted"/>
<comment type="subcellular location">
    <subcellularLocation>
        <location evidence="1">Cell membrane</location>
        <topology evidence="1">Multi-pass membrane protein</topology>
    </subcellularLocation>
</comment>
<feature type="transmembrane region" description="Helical" evidence="6">
    <location>
        <begin position="453"/>
        <end position="471"/>
    </location>
</feature>
<evidence type="ECO:0000313" key="8">
    <source>
        <dbReference type="Proteomes" id="UP000318212"/>
    </source>
</evidence>
<keyword evidence="2" id="KW-1003">Cell membrane</keyword>
<keyword evidence="3 6" id="KW-0812">Transmembrane</keyword>
<protein>
    <submittedName>
        <fullName evidence="7">Putative basic amino acid antiporter YfcC</fullName>
    </submittedName>
</protein>
<keyword evidence="8" id="KW-1185">Reference proteome</keyword>
<accession>A0A507ZWL3</accession>
<feature type="transmembrane region" description="Helical" evidence="6">
    <location>
        <begin position="286"/>
        <end position="305"/>
    </location>
</feature>
<dbReference type="RefSeq" id="WP_141519452.1">
    <property type="nucleotide sequence ID" value="NZ_VICE01000135.1"/>
</dbReference>
<gene>
    <name evidence="7" type="primary">yfcC</name>
    <name evidence="7" type="ORF">FKV25_14210</name>
</gene>
<dbReference type="NCBIfam" id="NF008611">
    <property type="entry name" value="PRK11588.1"/>
    <property type="match status" value="1"/>
</dbReference>
<organism evidence="7 8">
    <name type="scientific">Marilutibacter aestuarii</name>
    <dbReference type="NCBI Taxonomy" id="1706195"/>
    <lineage>
        <taxon>Bacteria</taxon>
        <taxon>Pseudomonadati</taxon>
        <taxon>Pseudomonadota</taxon>
        <taxon>Gammaproteobacteria</taxon>
        <taxon>Lysobacterales</taxon>
        <taxon>Lysobacteraceae</taxon>
        <taxon>Marilutibacter</taxon>
    </lineage>
</organism>
<feature type="transmembrane region" description="Helical" evidence="6">
    <location>
        <begin position="87"/>
        <end position="108"/>
    </location>
</feature>
<comment type="caution">
    <text evidence="7">The sequence shown here is derived from an EMBL/GenBank/DDBJ whole genome shotgun (WGS) entry which is preliminary data.</text>
</comment>
<evidence type="ECO:0000256" key="6">
    <source>
        <dbReference type="SAM" id="Phobius"/>
    </source>
</evidence>
<name>A0A507ZWL3_9GAMM</name>
<evidence type="ECO:0000256" key="5">
    <source>
        <dbReference type="ARBA" id="ARBA00023136"/>
    </source>
</evidence>
<feature type="transmembrane region" description="Helical" evidence="6">
    <location>
        <begin position="128"/>
        <end position="158"/>
    </location>
</feature>
<feature type="transmembrane region" description="Helical" evidence="6">
    <location>
        <begin position="20"/>
        <end position="41"/>
    </location>
</feature>
<sequence length="472" mass="48466">MATPTPATSPPSRGPDTLLILLAVAVVLAIVVPWLPAGVFLQGQPVSLESFRAAGTGIPVRWFASGDGPGLLNVLFDGLTSGDRNGAAVGVIAFVLIVGGAFGVVQAGGAVDRGLERMIAMTGDRPRLLLSLLFVAFSLGGAVFGMGEETIAFLALLLPLVRRLGYPPEIAVMATYLASQIGFGSSWMNPFSVAVAQGIAGVPLLSGAGLRMAMWAVMTAAGLAFMLRYAARHRRDSDVGMPPAAGPHPLGAGDRVVLLAVLATVAWIVWGVVAGGYYIAEIASQFFALGVFAGVVAVVSGRLGANQATAAFVDGMRQLVPCAVVIALAKGILGLMGGADPHQPSVLNTLLFTLGSALQHTPELWAAEGMLLVQALINVFVTSGSAQAAITMPLMAGLGDLLGVSRQTAVLAFQLGDGLTNLVVPTSAAMMGAIGVAGLGWTDWLRIIWRLEVALLGLGMLFVALAVLTGYH</sequence>
<dbReference type="InterPro" id="IPR051679">
    <property type="entry name" value="DASS-Related_Transporters"/>
</dbReference>
<evidence type="ECO:0000256" key="3">
    <source>
        <dbReference type="ARBA" id="ARBA00022692"/>
    </source>
</evidence>